<evidence type="ECO:0008006" key="4">
    <source>
        <dbReference type="Google" id="ProtNLM"/>
    </source>
</evidence>
<accession>A0AAD7E5L9</accession>
<proteinExistence type="predicted"/>
<feature type="coiled-coil region" evidence="1">
    <location>
        <begin position="4"/>
        <end position="38"/>
    </location>
</feature>
<dbReference type="EMBL" id="JARJCW010000001">
    <property type="protein sequence ID" value="KAJ7230255.1"/>
    <property type="molecule type" value="Genomic_DNA"/>
</dbReference>
<evidence type="ECO:0000313" key="3">
    <source>
        <dbReference type="Proteomes" id="UP001219525"/>
    </source>
</evidence>
<comment type="caution">
    <text evidence="2">The sequence shown here is derived from an EMBL/GenBank/DDBJ whole genome shotgun (WGS) entry which is preliminary data.</text>
</comment>
<dbReference type="SUPFAM" id="SSF52058">
    <property type="entry name" value="L domain-like"/>
    <property type="match status" value="1"/>
</dbReference>
<dbReference type="Gene3D" id="3.80.10.10">
    <property type="entry name" value="Ribonuclease Inhibitor"/>
    <property type="match status" value="1"/>
</dbReference>
<evidence type="ECO:0000256" key="1">
    <source>
        <dbReference type="SAM" id="Coils"/>
    </source>
</evidence>
<keyword evidence="3" id="KW-1185">Reference proteome</keyword>
<gene>
    <name evidence="2" type="ORF">GGX14DRAFT_553740</name>
</gene>
<dbReference type="AlphaFoldDB" id="A0AAD7E5L9"/>
<dbReference type="Proteomes" id="UP001219525">
    <property type="component" value="Unassembled WGS sequence"/>
</dbReference>
<keyword evidence="1" id="KW-0175">Coiled coil</keyword>
<name>A0AAD7E5L9_9AGAR</name>
<reference evidence="2" key="1">
    <citation type="submission" date="2023-03" db="EMBL/GenBank/DDBJ databases">
        <title>Massive genome expansion in bonnet fungi (Mycena s.s.) driven by repeated elements and novel gene families across ecological guilds.</title>
        <authorList>
            <consortium name="Lawrence Berkeley National Laboratory"/>
            <person name="Harder C.B."/>
            <person name="Miyauchi S."/>
            <person name="Viragh M."/>
            <person name="Kuo A."/>
            <person name="Thoen E."/>
            <person name="Andreopoulos B."/>
            <person name="Lu D."/>
            <person name="Skrede I."/>
            <person name="Drula E."/>
            <person name="Henrissat B."/>
            <person name="Morin E."/>
            <person name="Kohler A."/>
            <person name="Barry K."/>
            <person name="LaButti K."/>
            <person name="Morin E."/>
            <person name="Salamov A."/>
            <person name="Lipzen A."/>
            <person name="Mereny Z."/>
            <person name="Hegedus B."/>
            <person name="Baldrian P."/>
            <person name="Stursova M."/>
            <person name="Weitz H."/>
            <person name="Taylor A."/>
            <person name="Grigoriev I.V."/>
            <person name="Nagy L.G."/>
            <person name="Martin F."/>
            <person name="Kauserud H."/>
        </authorList>
    </citation>
    <scope>NUCLEOTIDE SEQUENCE</scope>
    <source>
        <strain evidence="2">9144</strain>
    </source>
</reference>
<organism evidence="2 3">
    <name type="scientific">Mycena pura</name>
    <dbReference type="NCBI Taxonomy" id="153505"/>
    <lineage>
        <taxon>Eukaryota</taxon>
        <taxon>Fungi</taxon>
        <taxon>Dikarya</taxon>
        <taxon>Basidiomycota</taxon>
        <taxon>Agaricomycotina</taxon>
        <taxon>Agaricomycetes</taxon>
        <taxon>Agaricomycetidae</taxon>
        <taxon>Agaricales</taxon>
        <taxon>Marasmiineae</taxon>
        <taxon>Mycenaceae</taxon>
        <taxon>Mycena</taxon>
    </lineage>
</organism>
<evidence type="ECO:0000313" key="2">
    <source>
        <dbReference type="EMBL" id="KAJ7230255.1"/>
    </source>
</evidence>
<sequence length="291" mass="31991">MNSAADIRSRIAEIEDSIAGIESQLASLRADKEQLQLTLSSIVYPVLTVPPEIMSLVFLHGASESILDHVWTIIRHNNLRLAGVCRAWRDGVFSTCELWTSIALDCRRGGEPSVILKTWLTRSGGLPLDLRIRFSPNETDTVWSALTAHSTQWRNMELLTLDSVALSLEAIPSSLPLLQRLVIKGDVTLGKADNGHPVSTPQLRELNLDIPFVVYQLALPLSGITMLSLSGSSAAGISQILAFTPDLEVLAVSIYDFESYPVNTPCSLTRLHTLHCHTTIPPHGIRWLSRS</sequence>
<dbReference type="InterPro" id="IPR032675">
    <property type="entry name" value="LRR_dom_sf"/>
</dbReference>
<protein>
    <recommendedName>
        <fullName evidence="4">F-box domain-containing protein</fullName>
    </recommendedName>
</protein>